<sequence>MVRGLSLYSYIQFPGVGYTSVSYFGWRVMTGYRKKLGNPGKAKTEWRSARTLAVRQELCRDADVEAVDFDPDDDDLMDEDVAENMPAPAPRLCYTIAGGGDDGGVEVGLHRVDDVLAELHQAEGLVDDRSRSRHRRRRRPKPRFEHGEMSIFSWGTEKVGIRSGRHSRRRGETKARKTLVPGQYPIGETGEDDGVDWRRREAYRAILDGSDETNLNKTAPTRKIFSSGKGRAILQIKQLPTPACGKHVELSMAKHFPKPTSSHFDTQVINGIR</sequence>
<dbReference type="EMBL" id="AP005924">
    <property type="protein sequence ID" value="BAD29499.1"/>
    <property type="molecule type" value="Genomic_DNA"/>
</dbReference>
<organism evidence="1 2">
    <name type="scientific">Oryza sativa subsp. japonica</name>
    <name type="common">Rice</name>
    <dbReference type="NCBI Taxonomy" id="39947"/>
    <lineage>
        <taxon>Eukaryota</taxon>
        <taxon>Viridiplantae</taxon>
        <taxon>Streptophyta</taxon>
        <taxon>Embryophyta</taxon>
        <taxon>Tracheophyta</taxon>
        <taxon>Spermatophyta</taxon>
        <taxon>Magnoliopsida</taxon>
        <taxon>Liliopsida</taxon>
        <taxon>Poales</taxon>
        <taxon>Poaceae</taxon>
        <taxon>BOP clade</taxon>
        <taxon>Oryzoideae</taxon>
        <taxon>Oryzeae</taxon>
        <taxon>Oryzinae</taxon>
        <taxon>Oryza</taxon>
        <taxon>Oryza sativa</taxon>
    </lineage>
</organism>
<accession>Q6EPC1</accession>
<reference evidence="2" key="2">
    <citation type="journal article" date="2008" name="Nucleic Acids Res.">
        <title>The rice annotation project database (RAP-DB): 2008 update.</title>
        <authorList>
            <consortium name="The rice annotation project (RAP)"/>
        </authorList>
    </citation>
    <scope>GENOME REANNOTATION</scope>
    <source>
        <strain evidence="2">cv. Nipponbare</strain>
    </source>
</reference>
<dbReference type="Proteomes" id="UP000000763">
    <property type="component" value="Chromosome 2"/>
</dbReference>
<reference evidence="2" key="1">
    <citation type="journal article" date="2005" name="Nature">
        <title>The map-based sequence of the rice genome.</title>
        <authorList>
            <consortium name="International rice genome sequencing project (IRGSP)"/>
            <person name="Matsumoto T."/>
            <person name="Wu J."/>
            <person name="Kanamori H."/>
            <person name="Katayose Y."/>
            <person name="Fujisawa M."/>
            <person name="Namiki N."/>
            <person name="Mizuno H."/>
            <person name="Yamamoto K."/>
            <person name="Antonio B.A."/>
            <person name="Baba T."/>
            <person name="Sakata K."/>
            <person name="Nagamura Y."/>
            <person name="Aoki H."/>
            <person name="Arikawa K."/>
            <person name="Arita K."/>
            <person name="Bito T."/>
            <person name="Chiden Y."/>
            <person name="Fujitsuka N."/>
            <person name="Fukunaka R."/>
            <person name="Hamada M."/>
            <person name="Harada C."/>
            <person name="Hayashi A."/>
            <person name="Hijishita S."/>
            <person name="Honda M."/>
            <person name="Hosokawa S."/>
            <person name="Ichikawa Y."/>
            <person name="Idonuma A."/>
            <person name="Iijima M."/>
            <person name="Ikeda M."/>
            <person name="Ikeno M."/>
            <person name="Ito K."/>
            <person name="Ito S."/>
            <person name="Ito T."/>
            <person name="Ito Y."/>
            <person name="Ito Y."/>
            <person name="Iwabuchi A."/>
            <person name="Kamiya K."/>
            <person name="Karasawa W."/>
            <person name="Kurita K."/>
            <person name="Katagiri S."/>
            <person name="Kikuta A."/>
            <person name="Kobayashi H."/>
            <person name="Kobayashi N."/>
            <person name="Machita K."/>
            <person name="Maehara T."/>
            <person name="Masukawa M."/>
            <person name="Mizubayashi T."/>
            <person name="Mukai Y."/>
            <person name="Nagasaki H."/>
            <person name="Nagata Y."/>
            <person name="Naito S."/>
            <person name="Nakashima M."/>
            <person name="Nakama Y."/>
            <person name="Nakamichi Y."/>
            <person name="Nakamura M."/>
            <person name="Meguro A."/>
            <person name="Negishi M."/>
            <person name="Ohta I."/>
            <person name="Ohta T."/>
            <person name="Okamoto M."/>
            <person name="Ono N."/>
            <person name="Saji S."/>
            <person name="Sakaguchi M."/>
            <person name="Sakai K."/>
            <person name="Shibata M."/>
            <person name="Shimokawa T."/>
            <person name="Song J."/>
            <person name="Takazaki Y."/>
            <person name="Terasawa K."/>
            <person name="Tsugane M."/>
            <person name="Tsuji K."/>
            <person name="Ueda S."/>
            <person name="Waki K."/>
            <person name="Yamagata H."/>
            <person name="Yamamoto M."/>
            <person name="Yamamoto S."/>
            <person name="Yamane H."/>
            <person name="Yoshiki S."/>
            <person name="Yoshihara R."/>
            <person name="Yukawa K."/>
            <person name="Zhong H."/>
            <person name="Yano M."/>
            <person name="Yuan Q."/>
            <person name="Ouyang S."/>
            <person name="Liu J."/>
            <person name="Jones K.M."/>
            <person name="Gansberger K."/>
            <person name="Moffat K."/>
            <person name="Hill J."/>
            <person name="Bera J."/>
            <person name="Fadrosh D."/>
            <person name="Jin S."/>
            <person name="Johri S."/>
            <person name="Kim M."/>
            <person name="Overton L."/>
            <person name="Reardon M."/>
            <person name="Tsitrin T."/>
            <person name="Vuong H."/>
            <person name="Weaver B."/>
            <person name="Ciecko A."/>
            <person name="Tallon L."/>
            <person name="Jackson J."/>
            <person name="Pai G."/>
            <person name="Aken S.V."/>
            <person name="Utterback T."/>
            <person name="Reidmuller S."/>
            <person name="Feldblyum T."/>
            <person name="Hsiao J."/>
            <person name="Zismann V."/>
            <person name="Iobst S."/>
            <person name="de Vazeille A.R."/>
            <person name="Buell C.R."/>
            <person name="Ying K."/>
            <person name="Li Y."/>
            <person name="Lu T."/>
            <person name="Huang Y."/>
            <person name="Zhao Q."/>
            <person name="Feng Q."/>
            <person name="Zhang L."/>
            <person name="Zhu J."/>
            <person name="Weng Q."/>
            <person name="Mu J."/>
            <person name="Lu Y."/>
            <person name="Fan D."/>
            <person name="Liu Y."/>
            <person name="Guan J."/>
            <person name="Zhang Y."/>
            <person name="Yu S."/>
            <person name="Liu X."/>
            <person name="Zhang Y."/>
            <person name="Hong G."/>
            <person name="Han B."/>
            <person name="Choisne N."/>
            <person name="Demange N."/>
            <person name="Orjeda G."/>
            <person name="Samain S."/>
            <person name="Cattolico L."/>
            <person name="Pelletier E."/>
            <person name="Couloux A."/>
            <person name="Segurens B."/>
            <person name="Wincker P."/>
            <person name="D'Hont A."/>
            <person name="Scarpelli C."/>
            <person name="Weissenbach J."/>
            <person name="Salanoubat M."/>
            <person name="Quetier F."/>
            <person name="Yu Y."/>
            <person name="Kim H.R."/>
            <person name="Rambo T."/>
            <person name="Currie J."/>
            <person name="Collura K."/>
            <person name="Luo M."/>
            <person name="Yang T."/>
            <person name="Ammiraju J.S.S."/>
            <person name="Engler F."/>
            <person name="Soderlund C."/>
            <person name="Wing R.A."/>
            <person name="Palmer L.E."/>
            <person name="de la Bastide M."/>
            <person name="Spiegel L."/>
            <person name="Nascimento L."/>
            <person name="Zutavern T."/>
            <person name="O'Shaughnessy A."/>
            <person name="Dike S."/>
            <person name="Dedhia N."/>
            <person name="Preston R."/>
            <person name="Balija V."/>
            <person name="McCombie W.R."/>
            <person name="Chow T."/>
            <person name="Chen H."/>
            <person name="Chung M."/>
            <person name="Chen C."/>
            <person name="Shaw J."/>
            <person name="Wu H."/>
            <person name="Hsiao K."/>
            <person name="Chao Y."/>
            <person name="Chu M."/>
            <person name="Cheng C."/>
            <person name="Hour A."/>
            <person name="Lee P."/>
            <person name="Lin S."/>
            <person name="Lin Y."/>
            <person name="Liou J."/>
            <person name="Liu S."/>
            <person name="Hsing Y."/>
            <person name="Raghuvanshi S."/>
            <person name="Mohanty A."/>
            <person name="Bharti A.K."/>
            <person name="Gaur A."/>
            <person name="Gupta V."/>
            <person name="Kumar D."/>
            <person name="Ravi V."/>
            <person name="Vij S."/>
            <person name="Kapur A."/>
            <person name="Khurana P."/>
            <person name="Khurana P."/>
            <person name="Khurana J.P."/>
            <person name="Tyagi A.K."/>
            <person name="Gaikwad K."/>
            <person name="Singh A."/>
            <person name="Dalal V."/>
            <person name="Srivastava S."/>
            <person name="Dixit A."/>
            <person name="Pal A.K."/>
            <person name="Ghazi I.A."/>
            <person name="Yadav M."/>
            <person name="Pandit A."/>
            <person name="Bhargava A."/>
            <person name="Sureshbabu K."/>
            <person name="Batra K."/>
            <person name="Sharma T.R."/>
            <person name="Mohapatra T."/>
            <person name="Singh N.K."/>
            <person name="Messing J."/>
            <person name="Nelson A.B."/>
            <person name="Fuks G."/>
            <person name="Kavchok S."/>
            <person name="Keizer G."/>
            <person name="Linton E."/>
            <person name="Llaca V."/>
            <person name="Song R."/>
            <person name="Tanyolac B."/>
            <person name="Young S."/>
            <person name="Ho-Il K."/>
            <person name="Hahn J.H."/>
            <person name="Sangsakoo G."/>
            <person name="Vanavichit A."/>
            <person name="de Mattos Luiz.A.T."/>
            <person name="Zimmer P.D."/>
            <person name="Malone G."/>
            <person name="Dellagostin O."/>
            <person name="de Oliveira A.C."/>
            <person name="Bevan M."/>
            <person name="Bancroft I."/>
            <person name="Minx P."/>
            <person name="Cordum H."/>
            <person name="Wilson R."/>
            <person name="Cheng Z."/>
            <person name="Jin W."/>
            <person name="Jiang J."/>
            <person name="Leong S.A."/>
            <person name="Iwama H."/>
            <person name="Gojobori T."/>
            <person name="Itoh T."/>
            <person name="Niimura Y."/>
            <person name="Fujii Y."/>
            <person name="Habara T."/>
            <person name="Sakai H."/>
            <person name="Sato Y."/>
            <person name="Wilson G."/>
            <person name="Kumar K."/>
            <person name="McCouch S."/>
            <person name="Juretic N."/>
            <person name="Hoen D."/>
            <person name="Wright S."/>
            <person name="Bruskiewich R."/>
            <person name="Bureau T."/>
            <person name="Miyao A."/>
            <person name="Hirochika H."/>
            <person name="Nishikawa T."/>
            <person name="Kadowaki K."/>
            <person name="Sugiura M."/>
            <person name="Burr B."/>
            <person name="Sasaki T."/>
        </authorList>
    </citation>
    <scope>NUCLEOTIDE SEQUENCE [LARGE SCALE GENOMIC DNA]</scope>
    <source>
        <strain evidence="2">cv. Nipponbare</strain>
    </source>
</reference>
<proteinExistence type="predicted"/>
<name>Q6EPC1_ORYSJ</name>
<evidence type="ECO:0000313" key="1">
    <source>
        <dbReference type="EMBL" id="BAD29499.1"/>
    </source>
</evidence>
<evidence type="ECO:0000313" key="2">
    <source>
        <dbReference type="Proteomes" id="UP000000763"/>
    </source>
</evidence>
<gene>
    <name evidence="1" type="primary">OSJNBa0011J03.10</name>
</gene>
<dbReference type="AlphaFoldDB" id="Q6EPC1"/>
<protein>
    <submittedName>
        <fullName evidence="1">Uncharacterized protein</fullName>
    </submittedName>
</protein>